<keyword evidence="4 10" id="KW-0963">Cytoplasm</keyword>
<dbReference type="InterPro" id="IPR008925">
    <property type="entry name" value="aa_tRNA-synth_I_cd-bd_sf"/>
</dbReference>
<dbReference type="GO" id="GO:0008270">
    <property type="term" value="F:zinc ion binding"/>
    <property type="evidence" value="ECO:0007669"/>
    <property type="project" value="InterPro"/>
</dbReference>
<dbReference type="SUPFAM" id="SSF52374">
    <property type="entry name" value="Nucleotidylyl transferase"/>
    <property type="match status" value="1"/>
</dbReference>
<dbReference type="HAMAP" id="MF_00022">
    <property type="entry name" value="Glu_tRNA_synth_type1"/>
    <property type="match status" value="1"/>
</dbReference>
<keyword evidence="9 10" id="KW-0030">Aminoacyl-tRNA synthetase</keyword>
<dbReference type="Proteomes" id="UP000469346">
    <property type="component" value="Unassembled WGS sequence"/>
</dbReference>
<dbReference type="InterPro" id="IPR020058">
    <property type="entry name" value="Glu/Gln-tRNA-synth_Ib_cat-dom"/>
</dbReference>
<dbReference type="InterPro" id="IPR045462">
    <property type="entry name" value="aa-tRNA-synth_I_cd-bd"/>
</dbReference>
<dbReference type="PROSITE" id="PS00178">
    <property type="entry name" value="AA_TRNA_LIGASE_I"/>
    <property type="match status" value="1"/>
</dbReference>
<evidence type="ECO:0000256" key="8">
    <source>
        <dbReference type="ARBA" id="ARBA00022917"/>
    </source>
</evidence>
<dbReference type="InterPro" id="IPR000924">
    <property type="entry name" value="Glu/Gln-tRNA-synth"/>
</dbReference>
<comment type="subcellular location">
    <subcellularLocation>
        <location evidence="1 10">Cytoplasm</location>
    </subcellularLocation>
</comment>
<dbReference type="InterPro" id="IPR049940">
    <property type="entry name" value="GluQ/Sye"/>
</dbReference>
<evidence type="ECO:0000256" key="3">
    <source>
        <dbReference type="ARBA" id="ARBA00011245"/>
    </source>
</evidence>
<keyword evidence="8 10" id="KW-0648">Protein biosynthesis</keyword>
<dbReference type="FunFam" id="3.40.50.620:FF:000007">
    <property type="entry name" value="Glutamate--tRNA ligase"/>
    <property type="match status" value="1"/>
</dbReference>
<evidence type="ECO:0000313" key="13">
    <source>
        <dbReference type="EMBL" id="NDY41973.1"/>
    </source>
</evidence>
<feature type="domain" description="Aminoacyl-tRNA synthetase class I anticodon-binding" evidence="12">
    <location>
        <begin position="361"/>
        <end position="495"/>
    </location>
</feature>
<comment type="caution">
    <text evidence="13">The sequence shown here is derived from an EMBL/GenBank/DDBJ whole genome shotgun (WGS) entry which is preliminary data.</text>
</comment>
<dbReference type="NCBIfam" id="TIGR00464">
    <property type="entry name" value="gltX_bact"/>
    <property type="match status" value="1"/>
</dbReference>
<evidence type="ECO:0000256" key="9">
    <source>
        <dbReference type="ARBA" id="ARBA00023146"/>
    </source>
</evidence>
<dbReference type="GO" id="GO:0005829">
    <property type="term" value="C:cytosol"/>
    <property type="evidence" value="ECO:0007669"/>
    <property type="project" value="TreeGrafter"/>
</dbReference>
<evidence type="ECO:0000256" key="4">
    <source>
        <dbReference type="ARBA" id="ARBA00022490"/>
    </source>
</evidence>
<dbReference type="Pfam" id="PF19269">
    <property type="entry name" value="Anticodon_2"/>
    <property type="match status" value="1"/>
</dbReference>
<evidence type="ECO:0000256" key="2">
    <source>
        <dbReference type="ARBA" id="ARBA00007894"/>
    </source>
</evidence>
<evidence type="ECO:0000256" key="1">
    <source>
        <dbReference type="ARBA" id="ARBA00004496"/>
    </source>
</evidence>
<dbReference type="GO" id="GO:0000049">
    <property type="term" value="F:tRNA binding"/>
    <property type="evidence" value="ECO:0007669"/>
    <property type="project" value="InterPro"/>
</dbReference>
<dbReference type="InterPro" id="IPR001412">
    <property type="entry name" value="aa-tRNA-synth_I_CS"/>
</dbReference>
<dbReference type="InterPro" id="IPR033910">
    <property type="entry name" value="GluRS_core"/>
</dbReference>
<dbReference type="PRINTS" id="PR00987">
    <property type="entry name" value="TRNASYNTHGLU"/>
</dbReference>
<dbReference type="GO" id="GO:0005524">
    <property type="term" value="F:ATP binding"/>
    <property type="evidence" value="ECO:0007669"/>
    <property type="project" value="UniProtKB-UniRule"/>
</dbReference>
<feature type="short sequence motif" description="'KMSKS' region" evidence="10">
    <location>
        <begin position="252"/>
        <end position="256"/>
    </location>
</feature>
<evidence type="ECO:0000256" key="7">
    <source>
        <dbReference type="ARBA" id="ARBA00022840"/>
    </source>
</evidence>
<comment type="catalytic activity">
    <reaction evidence="10">
        <text>tRNA(Glu) + L-glutamate + ATP = L-glutamyl-tRNA(Glu) + AMP + diphosphate</text>
        <dbReference type="Rhea" id="RHEA:23540"/>
        <dbReference type="Rhea" id="RHEA-COMP:9663"/>
        <dbReference type="Rhea" id="RHEA-COMP:9680"/>
        <dbReference type="ChEBI" id="CHEBI:29985"/>
        <dbReference type="ChEBI" id="CHEBI:30616"/>
        <dbReference type="ChEBI" id="CHEBI:33019"/>
        <dbReference type="ChEBI" id="CHEBI:78442"/>
        <dbReference type="ChEBI" id="CHEBI:78520"/>
        <dbReference type="ChEBI" id="CHEBI:456215"/>
        <dbReference type="EC" id="6.1.1.17"/>
    </reaction>
</comment>
<dbReference type="AlphaFoldDB" id="A0A6N9TPF0"/>
<evidence type="ECO:0000313" key="14">
    <source>
        <dbReference type="Proteomes" id="UP000469346"/>
    </source>
</evidence>
<evidence type="ECO:0000256" key="10">
    <source>
        <dbReference type="HAMAP-Rule" id="MF_00022"/>
    </source>
</evidence>
<proteinExistence type="inferred from homology"/>
<dbReference type="Pfam" id="PF00749">
    <property type="entry name" value="tRNA-synt_1c"/>
    <property type="match status" value="1"/>
</dbReference>
<dbReference type="GO" id="GO:0004818">
    <property type="term" value="F:glutamate-tRNA ligase activity"/>
    <property type="evidence" value="ECO:0007669"/>
    <property type="project" value="UniProtKB-UniRule"/>
</dbReference>
<dbReference type="PANTHER" id="PTHR43311:SF2">
    <property type="entry name" value="GLUTAMATE--TRNA LIGASE, MITOCHONDRIAL-RELATED"/>
    <property type="match status" value="1"/>
</dbReference>
<dbReference type="InterPro" id="IPR020751">
    <property type="entry name" value="aa-tRNA-synth_I_codon-bd_sub2"/>
</dbReference>
<dbReference type="SUPFAM" id="SSF48163">
    <property type="entry name" value="An anticodon-binding domain of class I aminoacyl-tRNA synthetases"/>
    <property type="match status" value="1"/>
</dbReference>
<dbReference type="EC" id="6.1.1.17" evidence="10"/>
<reference evidence="13 14" key="1">
    <citation type="submission" date="2020-02" db="EMBL/GenBank/DDBJ databases">
        <title>Comparative genomics of sulfur disproportionating microorganisms.</title>
        <authorList>
            <person name="Ward L.M."/>
            <person name="Bertran E."/>
            <person name="Johnston D.T."/>
        </authorList>
    </citation>
    <scope>NUCLEOTIDE SEQUENCE [LARGE SCALE GENOMIC DNA]</scope>
    <source>
        <strain evidence="13 14">DSM 100025</strain>
    </source>
</reference>
<sequence>MTTAGSPTHAPVRVRFAPSPTGYLHIGGARTAIYNWLFARRHGGTFILRIEDTDAERSTQDSIRGIIDGLTWLGIDWDVGPDFQSRHIAEHRAAAERLLASGHAYRCFCTKEELDAKREAARAAKRPFKYDGTCRNLPPEEVERRVAAGWPSVIRFRVPEGEGAVRFDDVVYGPIERAWADIEDFVIVRSNGTPLYLLSNAVDDIRDGITHVIRGQDGLANTPRQILIYQALGAPLPVFAHMPLTLDLQKRKISKRTHGEVVAVQFYRERGFLPWALVNFLVLLGWHVSGDQEIFSREELLEAFSLEGIGRANSIFNYRPGDPKFFTDPKALSINAHYLRTLPVEEIAPHVKAELEAAGIWDPAWEGERREWFLATVDLIRSRYHTLKDFVELGRAYFSDDFPVDEKALRKNVLKHEALREWLPELADRLAGVSPWTPEATEAAVRAFAEEKGIKAGVVINGIRTAVTGQAVGPGLFDVLAAVGQERTVARLRRVPALYGG</sequence>
<keyword evidence="7 10" id="KW-0067">ATP-binding</keyword>
<organism evidence="13 14">
    <name type="scientific">Dissulfurirhabdus thermomarina</name>
    <dbReference type="NCBI Taxonomy" id="1765737"/>
    <lineage>
        <taxon>Bacteria</taxon>
        <taxon>Deltaproteobacteria</taxon>
        <taxon>Dissulfurirhabdaceae</taxon>
        <taxon>Dissulfurirhabdus</taxon>
    </lineage>
</organism>
<comment type="subunit">
    <text evidence="3 10">Monomer.</text>
</comment>
<feature type="binding site" evidence="10">
    <location>
        <position position="255"/>
    </location>
    <ligand>
        <name>ATP</name>
        <dbReference type="ChEBI" id="CHEBI:30616"/>
    </ligand>
</feature>
<feature type="domain" description="Glutamyl/glutaminyl-tRNA synthetase class Ib catalytic" evidence="11">
    <location>
        <begin position="12"/>
        <end position="317"/>
    </location>
</feature>
<protein>
    <recommendedName>
        <fullName evidence="10">Glutamate--tRNA ligase</fullName>
        <ecNumber evidence="10">6.1.1.17</ecNumber>
    </recommendedName>
    <alternativeName>
        <fullName evidence="10">Glutamyl-tRNA synthetase</fullName>
        <shortName evidence="10">GluRS</shortName>
    </alternativeName>
</protein>
<dbReference type="PANTHER" id="PTHR43311">
    <property type="entry name" value="GLUTAMATE--TRNA LIGASE"/>
    <property type="match status" value="1"/>
</dbReference>
<gene>
    <name evidence="10" type="primary">gltX</name>
    <name evidence="13" type="ORF">G3N55_03800</name>
</gene>
<comment type="similarity">
    <text evidence="2 10">Belongs to the class-I aminoacyl-tRNA synthetase family. Glutamate--tRNA ligase type 1 subfamily.</text>
</comment>
<dbReference type="InterPro" id="IPR014729">
    <property type="entry name" value="Rossmann-like_a/b/a_fold"/>
</dbReference>
<accession>A0A6N9TPF0</accession>
<dbReference type="Gene3D" id="3.40.50.620">
    <property type="entry name" value="HUPs"/>
    <property type="match status" value="1"/>
</dbReference>
<comment type="function">
    <text evidence="10">Catalyzes the attachment of glutamate to tRNA(Glu) in a two-step reaction: glutamate is first activated by ATP to form Glu-AMP and then transferred to the acceptor end of tRNA(Glu).</text>
</comment>
<evidence type="ECO:0000259" key="12">
    <source>
        <dbReference type="Pfam" id="PF19269"/>
    </source>
</evidence>
<dbReference type="RefSeq" id="WP_163298122.1">
    <property type="nucleotide sequence ID" value="NZ_JAAGRR010000027.1"/>
</dbReference>
<dbReference type="EMBL" id="JAAGRR010000027">
    <property type="protein sequence ID" value="NDY41973.1"/>
    <property type="molecule type" value="Genomic_DNA"/>
</dbReference>
<dbReference type="CDD" id="cd00808">
    <property type="entry name" value="GluRS_core"/>
    <property type="match status" value="1"/>
</dbReference>
<keyword evidence="14" id="KW-1185">Reference proteome</keyword>
<evidence type="ECO:0000259" key="11">
    <source>
        <dbReference type="Pfam" id="PF00749"/>
    </source>
</evidence>
<dbReference type="GO" id="GO:0006424">
    <property type="term" value="P:glutamyl-tRNA aminoacylation"/>
    <property type="evidence" value="ECO:0007669"/>
    <property type="project" value="UniProtKB-UniRule"/>
</dbReference>
<keyword evidence="5 10" id="KW-0436">Ligase</keyword>
<dbReference type="InterPro" id="IPR020752">
    <property type="entry name" value="Glu-tRNA-synth_I_codon-bd_sub1"/>
</dbReference>
<dbReference type="Gene3D" id="1.10.10.350">
    <property type="match status" value="1"/>
</dbReference>
<dbReference type="Gene3D" id="1.10.8.70">
    <property type="entry name" value="Glutamate-tRNA synthetase, class I, anticodon-binding domain 1"/>
    <property type="match status" value="1"/>
</dbReference>
<evidence type="ECO:0000256" key="6">
    <source>
        <dbReference type="ARBA" id="ARBA00022741"/>
    </source>
</evidence>
<evidence type="ECO:0000256" key="5">
    <source>
        <dbReference type="ARBA" id="ARBA00022598"/>
    </source>
</evidence>
<comment type="caution">
    <text evidence="10">Lacks conserved residue(s) required for the propagation of feature annotation.</text>
</comment>
<dbReference type="InterPro" id="IPR004527">
    <property type="entry name" value="Glu-tRNA-ligase_bac/mito"/>
</dbReference>
<keyword evidence="6 10" id="KW-0547">Nucleotide-binding</keyword>
<name>A0A6N9TPF0_DISTH</name>
<feature type="short sequence motif" description="'HIGH' region" evidence="10">
    <location>
        <begin position="18"/>
        <end position="28"/>
    </location>
</feature>